<keyword evidence="3" id="KW-0378">Hydrolase</keyword>
<dbReference type="GO" id="GO:0004386">
    <property type="term" value="F:helicase activity"/>
    <property type="evidence" value="ECO:0007669"/>
    <property type="project" value="UniProtKB-KW"/>
</dbReference>
<dbReference type="Gene3D" id="3.40.50.10810">
    <property type="entry name" value="Tandem AAA-ATPase domain"/>
    <property type="match status" value="1"/>
</dbReference>
<evidence type="ECO:0000256" key="3">
    <source>
        <dbReference type="ARBA" id="ARBA00022806"/>
    </source>
</evidence>
<evidence type="ECO:0000256" key="2">
    <source>
        <dbReference type="ARBA" id="ARBA00022741"/>
    </source>
</evidence>
<feature type="domain" description="SNF2 N-terminal" evidence="6">
    <location>
        <begin position="69"/>
        <end position="129"/>
    </location>
</feature>
<keyword evidence="8" id="KW-1185">Reference proteome</keyword>
<organism evidence="7 8">
    <name type="scientific">Cinchona calisaya</name>
    <dbReference type="NCBI Taxonomy" id="153742"/>
    <lineage>
        <taxon>Eukaryota</taxon>
        <taxon>Viridiplantae</taxon>
        <taxon>Streptophyta</taxon>
        <taxon>Embryophyta</taxon>
        <taxon>Tracheophyta</taxon>
        <taxon>Spermatophyta</taxon>
        <taxon>Magnoliopsida</taxon>
        <taxon>eudicotyledons</taxon>
        <taxon>Gunneridae</taxon>
        <taxon>Pentapetalae</taxon>
        <taxon>asterids</taxon>
        <taxon>lamiids</taxon>
        <taxon>Gentianales</taxon>
        <taxon>Rubiaceae</taxon>
        <taxon>Cinchonoideae</taxon>
        <taxon>Cinchoneae</taxon>
        <taxon>Cinchona</taxon>
    </lineage>
</organism>
<comment type="caution">
    <text evidence="7">The sequence shown here is derived from an EMBL/GenBank/DDBJ whole genome shotgun (WGS) entry which is preliminary data.</text>
</comment>
<dbReference type="Pfam" id="PF00176">
    <property type="entry name" value="SNF2-rel_dom"/>
    <property type="match status" value="1"/>
</dbReference>
<dbReference type="PANTHER" id="PTHR45821:SF5">
    <property type="entry name" value="SNF2 DOMAIN-CONTAINING PROTEIN CLASSY 4"/>
    <property type="match status" value="1"/>
</dbReference>
<keyword evidence="5" id="KW-0539">Nucleus</keyword>
<dbReference type="SUPFAM" id="SSF52540">
    <property type="entry name" value="P-loop containing nucleoside triphosphate hydrolases"/>
    <property type="match status" value="1"/>
</dbReference>
<dbReference type="GO" id="GO:0005524">
    <property type="term" value="F:ATP binding"/>
    <property type="evidence" value="ECO:0007669"/>
    <property type="project" value="UniProtKB-KW"/>
</dbReference>
<protein>
    <recommendedName>
        <fullName evidence="6">SNF2 N-terminal domain-containing protein</fullName>
    </recommendedName>
</protein>
<keyword evidence="4" id="KW-0067">ATP-binding</keyword>
<keyword evidence="3" id="KW-0347">Helicase</keyword>
<evidence type="ECO:0000256" key="1">
    <source>
        <dbReference type="ARBA" id="ARBA00004123"/>
    </source>
</evidence>
<reference evidence="7 8" key="1">
    <citation type="submission" date="2024-11" db="EMBL/GenBank/DDBJ databases">
        <title>A near-complete genome assembly of Cinchona calisaya.</title>
        <authorList>
            <person name="Lian D.C."/>
            <person name="Zhao X.W."/>
            <person name="Wei L."/>
        </authorList>
    </citation>
    <scope>NUCLEOTIDE SEQUENCE [LARGE SCALE GENOMIC DNA]</scope>
    <source>
        <tissue evidence="7">Nenye</tissue>
    </source>
</reference>
<dbReference type="InterPro" id="IPR044567">
    <property type="entry name" value="CLSY/DRD1"/>
</dbReference>
<evidence type="ECO:0000313" key="7">
    <source>
        <dbReference type="EMBL" id="KAL3497846.1"/>
    </source>
</evidence>
<keyword evidence="2" id="KW-0547">Nucleotide-binding</keyword>
<proteinExistence type="predicted"/>
<comment type="subcellular location">
    <subcellularLocation>
        <location evidence="1">Nucleus</location>
    </subcellularLocation>
</comment>
<evidence type="ECO:0000313" key="8">
    <source>
        <dbReference type="Proteomes" id="UP001630127"/>
    </source>
</evidence>
<dbReference type="InterPro" id="IPR000330">
    <property type="entry name" value="SNF2_N"/>
</dbReference>
<evidence type="ECO:0000256" key="4">
    <source>
        <dbReference type="ARBA" id="ARBA00022840"/>
    </source>
</evidence>
<dbReference type="PANTHER" id="PTHR45821">
    <property type="entry name" value="SNF2 DOMAIN-CONTAINING PROTEIN CLASSY 2-RELATED"/>
    <property type="match status" value="1"/>
</dbReference>
<gene>
    <name evidence="7" type="ORF">ACH5RR_040578</name>
</gene>
<dbReference type="AlphaFoldDB" id="A0ABD2XTV1"/>
<dbReference type="GO" id="GO:0005634">
    <property type="term" value="C:nucleus"/>
    <property type="evidence" value="ECO:0007669"/>
    <property type="project" value="UniProtKB-SubCell"/>
</dbReference>
<evidence type="ECO:0000259" key="6">
    <source>
        <dbReference type="Pfam" id="PF00176"/>
    </source>
</evidence>
<name>A0ABD2XTV1_9GENT</name>
<sequence>MENGLLIDGSLESNLVNYESATFAKTKEGGSRQEANKDGKGRFSVFDHQLDRFLFLCNNIIGETCIEDLMSQLSDDGRGCIISHVPGTGKTCVTVVFILSLMKMYPIHQPLIIAPSRILLAWKDEFQKWDIDIPFHNLNSELTAYEEELAEFILQK</sequence>
<accession>A0ABD2XTV1</accession>
<dbReference type="InterPro" id="IPR027417">
    <property type="entry name" value="P-loop_NTPase"/>
</dbReference>
<dbReference type="Proteomes" id="UP001630127">
    <property type="component" value="Unassembled WGS sequence"/>
</dbReference>
<dbReference type="EMBL" id="JBJUIK010000017">
    <property type="protein sequence ID" value="KAL3497846.1"/>
    <property type="molecule type" value="Genomic_DNA"/>
</dbReference>
<dbReference type="InterPro" id="IPR038718">
    <property type="entry name" value="SNF2-like_sf"/>
</dbReference>
<evidence type="ECO:0000256" key="5">
    <source>
        <dbReference type="ARBA" id="ARBA00023242"/>
    </source>
</evidence>